<evidence type="ECO:0000256" key="6">
    <source>
        <dbReference type="ARBA" id="ARBA00022927"/>
    </source>
</evidence>
<keyword evidence="5" id="KW-1005">Bacterial flagellum biogenesis</keyword>
<name>A0A0B7GVY6_TREPH</name>
<reference evidence="11 13" key="3">
    <citation type="submission" date="2019-08" db="EMBL/GenBank/DDBJ databases">
        <authorList>
            <person name="Kuhnert P."/>
        </authorList>
    </citation>
    <scope>NUCLEOTIDE SEQUENCE [LARGE SCALE GENOMIC DNA]</scope>
    <source>
        <strain evidence="11 13">B36.5</strain>
    </source>
</reference>
<feature type="domain" description="Flagellar assembly protein FliH/Type III secretion system HrpE" evidence="9">
    <location>
        <begin position="160"/>
        <end position="287"/>
    </location>
</feature>
<dbReference type="PANTHER" id="PTHR34982:SF1">
    <property type="entry name" value="FLAGELLAR ASSEMBLY PROTEIN FLIH"/>
    <property type="match status" value="1"/>
</dbReference>
<dbReference type="PANTHER" id="PTHR34982">
    <property type="entry name" value="YOP PROTEINS TRANSLOCATION PROTEIN L"/>
    <property type="match status" value="1"/>
</dbReference>
<evidence type="ECO:0000313" key="13">
    <source>
        <dbReference type="Proteomes" id="UP000323594"/>
    </source>
</evidence>
<dbReference type="InterPro" id="IPR051472">
    <property type="entry name" value="T3SS_Stator/FliH"/>
</dbReference>
<dbReference type="GO" id="GO:0005829">
    <property type="term" value="C:cytosol"/>
    <property type="evidence" value="ECO:0007669"/>
    <property type="project" value="TreeGrafter"/>
</dbReference>
<dbReference type="CDD" id="cd06503">
    <property type="entry name" value="ATP-synt_Fo_b"/>
    <property type="match status" value="1"/>
</dbReference>
<keyword evidence="6" id="KW-0653">Protein transport</keyword>
<evidence type="ECO:0000256" key="7">
    <source>
        <dbReference type="ARBA" id="ARBA00023225"/>
    </source>
</evidence>
<proteinExistence type="inferred from homology"/>
<dbReference type="OrthoDB" id="306494at2"/>
<dbReference type="EMBL" id="CP042817">
    <property type="protein sequence ID" value="QEJ97695.1"/>
    <property type="molecule type" value="Genomic_DNA"/>
</dbReference>
<dbReference type="NCBIfam" id="NF005198">
    <property type="entry name" value="PRK06669.1-3"/>
    <property type="match status" value="1"/>
</dbReference>
<gene>
    <name evidence="10" type="primary">fliH</name>
    <name evidence="11" type="ORF">FUT82_06590</name>
    <name evidence="10" type="ORF">TPHV1_110052</name>
</gene>
<keyword evidence="7" id="KW-1006">Bacterial flagellum protein export</keyword>
<keyword evidence="10" id="KW-0966">Cell projection</keyword>
<dbReference type="RefSeq" id="WP_002695197.1">
    <property type="nucleotide sequence ID" value="NZ_CDNC01000003.1"/>
</dbReference>
<sequence length="309" mass="35458">MAKMIFRGYEVKNLDNSYVLELTKSFEQKEEEKEVEVEPIDEGPSKEDLEYEIEQYRSDWEKEKAQLQARAQAEADQIIKNAEKAAFNEVKRQNDQAQEALHEAEIKAKAILDEAKEKAEKILEEAEQNKENVTKQGYDEGFESGREEGFEKGQLEVNRLIERLHKIIETSMNRRQEILAETEQQIIDLVILMTRKIVKVISENQRNVISNNIVHALRRVKGRADVVIRVNLADFDMTTKHKEQFIAAAENIKGITILEDTSVDPGGCIVETDFGSVDARIASQLHELEQRILEISPIRTNPKKPGTKE</sequence>
<dbReference type="EMBL" id="CDNC01000003">
    <property type="protein sequence ID" value="CEM60826.1"/>
    <property type="molecule type" value="Genomic_DNA"/>
</dbReference>
<dbReference type="Proteomes" id="UP000323594">
    <property type="component" value="Chromosome"/>
</dbReference>
<organism evidence="10 12">
    <name type="scientific">Treponema phagedenis</name>
    <dbReference type="NCBI Taxonomy" id="162"/>
    <lineage>
        <taxon>Bacteria</taxon>
        <taxon>Pseudomonadati</taxon>
        <taxon>Spirochaetota</taxon>
        <taxon>Spirochaetia</taxon>
        <taxon>Spirochaetales</taxon>
        <taxon>Treponemataceae</taxon>
        <taxon>Treponema</taxon>
    </lineage>
</organism>
<evidence type="ECO:0000256" key="8">
    <source>
        <dbReference type="SAM" id="MobiDB-lite"/>
    </source>
</evidence>
<accession>A0A0B7GVY6</accession>
<dbReference type="InterPro" id="IPR018035">
    <property type="entry name" value="Flagellar_FliH/T3SS_HrpE"/>
</dbReference>
<dbReference type="Proteomes" id="UP000042527">
    <property type="component" value="Unassembled WGS sequence"/>
</dbReference>
<comment type="similarity">
    <text evidence="2">Belongs to the FliH family.</text>
</comment>
<dbReference type="GO" id="GO:0015031">
    <property type="term" value="P:protein transport"/>
    <property type="evidence" value="ECO:0007669"/>
    <property type="project" value="UniProtKB-KW"/>
</dbReference>
<evidence type="ECO:0000313" key="11">
    <source>
        <dbReference type="EMBL" id="QEJ97695.1"/>
    </source>
</evidence>
<keyword evidence="10" id="KW-0282">Flagellum</keyword>
<comment type="function">
    <text evidence="1">Needed for flagellar regrowth and assembly.</text>
</comment>
<dbReference type="Pfam" id="PF02108">
    <property type="entry name" value="FliH"/>
    <property type="match status" value="1"/>
</dbReference>
<evidence type="ECO:0000256" key="3">
    <source>
        <dbReference type="ARBA" id="ARBA00016507"/>
    </source>
</evidence>
<evidence type="ECO:0000256" key="4">
    <source>
        <dbReference type="ARBA" id="ARBA00022448"/>
    </source>
</evidence>
<reference evidence="10" key="1">
    <citation type="submission" date="2015-01" db="EMBL/GenBank/DDBJ databases">
        <authorList>
            <person name="Xiang T."/>
            <person name="Song Y."/>
            <person name="Huang L."/>
            <person name="Wang B."/>
            <person name="Wu P."/>
        </authorList>
    </citation>
    <scope>NUCLEOTIDE SEQUENCE [LARGE SCALE GENOMIC DNA]</scope>
    <source>
        <strain evidence="10">V1</strain>
    </source>
</reference>
<protein>
    <recommendedName>
        <fullName evidence="3">Flagellar assembly protein FliH</fullName>
    </recommendedName>
</protein>
<reference evidence="12" key="2">
    <citation type="submission" date="2015-01" db="EMBL/GenBank/DDBJ databases">
        <authorList>
            <person name="Manzoor Shahid"/>
            <person name="Zubair Saima"/>
        </authorList>
    </citation>
    <scope>NUCLEOTIDE SEQUENCE [LARGE SCALE GENOMIC DNA]</scope>
    <source>
        <strain evidence="12">V1</strain>
    </source>
</reference>
<evidence type="ECO:0000256" key="2">
    <source>
        <dbReference type="ARBA" id="ARBA00006602"/>
    </source>
</evidence>
<keyword evidence="4" id="KW-0813">Transport</keyword>
<evidence type="ECO:0000256" key="1">
    <source>
        <dbReference type="ARBA" id="ARBA00003041"/>
    </source>
</evidence>
<dbReference type="GeneID" id="57752802"/>
<dbReference type="GO" id="GO:0044781">
    <property type="term" value="P:bacterial-type flagellum organization"/>
    <property type="evidence" value="ECO:0007669"/>
    <property type="project" value="UniProtKB-KW"/>
</dbReference>
<keyword evidence="10" id="KW-0969">Cilium</keyword>
<feature type="region of interest" description="Disordered" evidence="8">
    <location>
        <begin position="30"/>
        <end position="49"/>
    </location>
</feature>
<evidence type="ECO:0000259" key="9">
    <source>
        <dbReference type="Pfam" id="PF02108"/>
    </source>
</evidence>
<evidence type="ECO:0000313" key="10">
    <source>
        <dbReference type="EMBL" id="CEM60826.1"/>
    </source>
</evidence>
<evidence type="ECO:0000256" key="5">
    <source>
        <dbReference type="ARBA" id="ARBA00022795"/>
    </source>
</evidence>
<evidence type="ECO:0000313" key="12">
    <source>
        <dbReference type="Proteomes" id="UP000042527"/>
    </source>
</evidence>
<keyword evidence="12" id="KW-1185">Reference proteome</keyword>
<dbReference type="AlphaFoldDB" id="A0A0B7GVY6"/>